<accession>A0A8T2SH31</accession>
<dbReference type="FunFam" id="1.25.40.10:FF:000031">
    <property type="entry name" value="Pentatricopeptide repeat-containing protein mitochondrial"/>
    <property type="match status" value="1"/>
</dbReference>
<dbReference type="Proteomes" id="UP000825935">
    <property type="component" value="Chromosome 20"/>
</dbReference>
<dbReference type="InterPro" id="IPR002885">
    <property type="entry name" value="PPR_rpt"/>
</dbReference>
<dbReference type="GO" id="GO:0003723">
    <property type="term" value="F:RNA binding"/>
    <property type="evidence" value="ECO:0007669"/>
    <property type="project" value="InterPro"/>
</dbReference>
<dbReference type="InterPro" id="IPR046960">
    <property type="entry name" value="PPR_At4g14850-like_plant"/>
</dbReference>
<proteinExistence type="predicted"/>
<organism evidence="3 4">
    <name type="scientific">Ceratopteris richardii</name>
    <name type="common">Triangle waterfern</name>
    <dbReference type="NCBI Taxonomy" id="49495"/>
    <lineage>
        <taxon>Eukaryota</taxon>
        <taxon>Viridiplantae</taxon>
        <taxon>Streptophyta</taxon>
        <taxon>Embryophyta</taxon>
        <taxon>Tracheophyta</taxon>
        <taxon>Polypodiopsida</taxon>
        <taxon>Polypodiidae</taxon>
        <taxon>Polypodiales</taxon>
        <taxon>Pteridineae</taxon>
        <taxon>Pteridaceae</taxon>
        <taxon>Parkerioideae</taxon>
        <taxon>Ceratopteris</taxon>
    </lineage>
</organism>
<dbReference type="AlphaFoldDB" id="A0A8T2SH31"/>
<feature type="repeat" description="PPR" evidence="2">
    <location>
        <begin position="296"/>
        <end position="330"/>
    </location>
</feature>
<dbReference type="NCBIfam" id="TIGR00756">
    <property type="entry name" value="PPR"/>
    <property type="match status" value="6"/>
</dbReference>
<name>A0A8T2SH31_CERRI</name>
<sequence length="870" mass="96671">MKFLKVMNAHPLSVELLSHQNPSSSADQILSFLRRCFQQGADIATCRGSFGLLILHGLDSISKLGDYLIRLFTKCGSLQDADQMYVKIACPSIYTWNAIIAAHAKLGDGRTAIALFYHMKESASYCIPDRVTFLILLKASHSIRDIWEGMHIHDCIVRSDYKDDHVIGNTLVDMYSKCGCIDEASHTFNRLQCKDLVSWTAMIGGYAELGHGLSGLELFQDMLRLGMAPCSITYLNTLQACIDVKSLTFGREVHNAIVKSNMESDIALASCLIDMYCKCCSVVEARRVFDFLPKRNIVSWGSMISGYVQQLHSTSALELFADMQQEGIDPDPLIYCDILKAYGKLKSLEQGKLMHKKIASSGLTVNAMLMTSLIDFYGKCGRMEEAHAVFEQSGKREEMLWSALLTGYVENEQMGAALMLYECMLQKDICPNTLTFLSILRACASLETLVPSRLVHDQIIKAGLNADLVLATVIIDVYVKLSSLGEGCSVLETLPNADTVSWTTLILGYAERGEAGSALELLDKMQQSGVTPDSVSFLCLLKACSSRKTLMLGRLVHDKIIRFDFLSDLLIGNALVDMYVMCGNLEDGHNVLDDLPSRTVVSWSTLISGYVEINDGCTALQLFEKMQHDDIEPNEVTLLYMLKACAITGVLETGKWMHDKVIRKDMMHNMLLGSCVVEMYAVCGSLEEACRVFDLLPFQDAVSWGAMISGYAQNGCFIAAVKCLSEMQQQGLKANAVVFASILTACCNVGFVYEGWRYLMTMHHHFGIEPGVEHYSCMVDLLGRTGYLSDAARLLESMPVLPNIIGWTALLGSCRRHGNMDLAMQCFNNALKLDLIDASSYLLLSSIFNDYQTQELEDFMPDQRIDWGIR</sequence>
<protein>
    <recommendedName>
        <fullName evidence="5">Pentatricopeptide repeat-containing protein</fullName>
    </recommendedName>
</protein>
<reference evidence="3" key="1">
    <citation type="submission" date="2021-08" db="EMBL/GenBank/DDBJ databases">
        <title>WGS assembly of Ceratopteris richardii.</title>
        <authorList>
            <person name="Marchant D.B."/>
            <person name="Chen G."/>
            <person name="Jenkins J."/>
            <person name="Shu S."/>
            <person name="Leebens-Mack J."/>
            <person name="Grimwood J."/>
            <person name="Schmutz J."/>
            <person name="Soltis P."/>
            <person name="Soltis D."/>
            <person name="Chen Z.-H."/>
        </authorList>
    </citation>
    <scope>NUCLEOTIDE SEQUENCE</scope>
    <source>
        <strain evidence="3">Whitten #5841</strain>
        <tissue evidence="3">Leaf</tissue>
    </source>
</reference>
<feature type="repeat" description="PPR" evidence="2">
    <location>
        <begin position="498"/>
        <end position="532"/>
    </location>
</feature>
<dbReference type="OrthoDB" id="1848122at2759"/>
<evidence type="ECO:0000313" key="3">
    <source>
        <dbReference type="EMBL" id="KAH7331812.1"/>
    </source>
</evidence>
<dbReference type="Pfam" id="PF13041">
    <property type="entry name" value="PPR_2"/>
    <property type="match status" value="6"/>
</dbReference>
<feature type="repeat" description="PPR" evidence="2">
    <location>
        <begin position="700"/>
        <end position="734"/>
    </location>
</feature>
<comment type="caution">
    <text evidence="3">The sequence shown here is derived from an EMBL/GenBank/DDBJ whole genome shotgun (WGS) entry which is preliminary data.</text>
</comment>
<dbReference type="Pfam" id="PF01535">
    <property type="entry name" value="PPR"/>
    <property type="match status" value="5"/>
</dbReference>
<feature type="repeat" description="PPR" evidence="2">
    <location>
        <begin position="92"/>
        <end position="122"/>
    </location>
</feature>
<dbReference type="InterPro" id="IPR011990">
    <property type="entry name" value="TPR-like_helical_dom_sf"/>
</dbReference>
<feature type="repeat" description="PPR" evidence="2">
    <location>
        <begin position="397"/>
        <end position="431"/>
    </location>
</feature>
<keyword evidence="1" id="KW-0677">Repeat</keyword>
<evidence type="ECO:0000256" key="1">
    <source>
        <dbReference type="ARBA" id="ARBA00022737"/>
    </source>
</evidence>
<keyword evidence="4" id="KW-1185">Reference proteome</keyword>
<dbReference type="GO" id="GO:0009451">
    <property type="term" value="P:RNA modification"/>
    <property type="evidence" value="ECO:0007669"/>
    <property type="project" value="InterPro"/>
</dbReference>
<dbReference type="Gene3D" id="1.25.40.10">
    <property type="entry name" value="Tetratricopeptide repeat domain"/>
    <property type="match status" value="7"/>
</dbReference>
<evidence type="ECO:0000313" key="4">
    <source>
        <dbReference type="Proteomes" id="UP000825935"/>
    </source>
</evidence>
<gene>
    <name evidence="3" type="ORF">KP509_20G051600</name>
</gene>
<evidence type="ECO:0008006" key="5">
    <source>
        <dbReference type="Google" id="ProtNLM"/>
    </source>
</evidence>
<dbReference type="FunFam" id="1.25.40.10:FF:000351">
    <property type="entry name" value="Pentatricopeptide repeat-containing protein"/>
    <property type="match status" value="1"/>
</dbReference>
<feature type="repeat" description="PPR" evidence="2">
    <location>
        <begin position="195"/>
        <end position="229"/>
    </location>
</feature>
<dbReference type="FunFam" id="1.25.40.10:FF:000158">
    <property type="entry name" value="pentatricopeptide repeat-containing protein At2g33680"/>
    <property type="match status" value="1"/>
</dbReference>
<feature type="repeat" description="PPR" evidence="2">
    <location>
        <begin position="599"/>
        <end position="633"/>
    </location>
</feature>
<evidence type="ECO:0000256" key="2">
    <source>
        <dbReference type="PROSITE-ProRule" id="PRU00708"/>
    </source>
</evidence>
<dbReference type="PROSITE" id="PS51375">
    <property type="entry name" value="PPR"/>
    <property type="match status" value="7"/>
</dbReference>
<dbReference type="FunFam" id="1.25.40.10:FF:000073">
    <property type="entry name" value="Pentatricopeptide repeat-containing protein chloroplastic"/>
    <property type="match status" value="1"/>
</dbReference>
<dbReference type="GO" id="GO:0048731">
    <property type="term" value="P:system development"/>
    <property type="evidence" value="ECO:0007669"/>
    <property type="project" value="UniProtKB-ARBA"/>
</dbReference>
<dbReference type="PANTHER" id="PTHR47926">
    <property type="entry name" value="PENTATRICOPEPTIDE REPEAT-CONTAINING PROTEIN"/>
    <property type="match status" value="1"/>
</dbReference>
<dbReference type="EMBL" id="CM035425">
    <property type="protein sequence ID" value="KAH7331812.1"/>
    <property type="molecule type" value="Genomic_DNA"/>
</dbReference>
<dbReference type="OMA" id="ESASYCI"/>